<evidence type="ECO:0000256" key="5">
    <source>
        <dbReference type="SAM" id="MobiDB-lite"/>
    </source>
</evidence>
<dbReference type="InterPro" id="IPR011992">
    <property type="entry name" value="EF-hand-dom_pair"/>
</dbReference>
<dbReference type="InterPro" id="IPR002048">
    <property type="entry name" value="EF_hand_dom"/>
</dbReference>
<dbReference type="SUPFAM" id="SSF47473">
    <property type="entry name" value="EF-hand"/>
    <property type="match status" value="1"/>
</dbReference>
<keyword evidence="3" id="KW-0677">Repeat</keyword>
<comment type="function">
    <text evidence="1">Potential calcium sensor.</text>
</comment>
<feature type="domain" description="EF-hand" evidence="6">
    <location>
        <begin position="77"/>
        <end position="108"/>
    </location>
</feature>
<dbReference type="Gramene" id="NC8G0214030.1">
    <property type="protein sequence ID" value="NC8G0214030.1:cds"/>
    <property type="gene ID" value="NC8G0214030"/>
</dbReference>
<dbReference type="CDD" id="cd00051">
    <property type="entry name" value="EFh"/>
    <property type="match status" value="2"/>
</dbReference>
<dbReference type="GO" id="GO:0005509">
    <property type="term" value="F:calcium ion binding"/>
    <property type="evidence" value="ECO:0007669"/>
    <property type="project" value="InterPro"/>
</dbReference>
<dbReference type="FunFam" id="1.10.238.10:FF:000089">
    <property type="entry name" value="calmodulin-like protein 3"/>
    <property type="match status" value="1"/>
</dbReference>
<reference evidence="7" key="1">
    <citation type="submission" date="2019-09" db="EMBL/GenBank/DDBJ databases">
        <authorList>
            <person name="Zhang L."/>
        </authorList>
    </citation>
    <scope>NUCLEOTIDE SEQUENCE</scope>
</reference>
<dbReference type="EMBL" id="LR721786">
    <property type="protein sequence ID" value="VVW68712.1"/>
    <property type="molecule type" value="Genomic_DNA"/>
</dbReference>
<gene>
    <name evidence="7" type="ORF">NYM_LOCUS25327</name>
</gene>
<organism evidence="7">
    <name type="scientific">Nymphaea colorata</name>
    <name type="common">pocket water lily</name>
    <dbReference type="NCBI Taxonomy" id="210225"/>
    <lineage>
        <taxon>Eukaryota</taxon>
        <taxon>Viridiplantae</taxon>
        <taxon>Streptophyta</taxon>
        <taxon>Embryophyta</taxon>
        <taxon>Tracheophyta</taxon>
        <taxon>Spermatophyta</taxon>
        <taxon>Magnoliopsida</taxon>
        <taxon>Nymphaeales</taxon>
        <taxon>Nymphaeaceae</taxon>
        <taxon>Nymphaea</taxon>
    </lineage>
</organism>
<proteinExistence type="predicted"/>
<feature type="domain" description="EF-hand" evidence="6">
    <location>
        <begin position="181"/>
        <end position="213"/>
    </location>
</feature>
<feature type="domain" description="EF-hand" evidence="6">
    <location>
        <begin position="144"/>
        <end position="179"/>
    </location>
</feature>
<accession>A0A5K1G218</accession>
<dbReference type="OMA" id="GHPASED"/>
<dbReference type="Gene3D" id="1.10.238.10">
    <property type="entry name" value="EF-hand"/>
    <property type="match status" value="2"/>
</dbReference>
<evidence type="ECO:0000313" key="7">
    <source>
        <dbReference type="EMBL" id="VVW68712.1"/>
    </source>
</evidence>
<dbReference type="InterPro" id="IPR039647">
    <property type="entry name" value="EF_hand_pair_protein_CML-like"/>
</dbReference>
<evidence type="ECO:0000256" key="4">
    <source>
        <dbReference type="ARBA" id="ARBA00022837"/>
    </source>
</evidence>
<dbReference type="AlphaFoldDB" id="A0A5K1G218"/>
<dbReference type="PROSITE" id="PS00018">
    <property type="entry name" value="EF_HAND_1"/>
    <property type="match status" value="3"/>
</dbReference>
<evidence type="ECO:0000256" key="2">
    <source>
        <dbReference type="ARBA" id="ARBA00022723"/>
    </source>
</evidence>
<dbReference type="PANTHER" id="PTHR10891">
    <property type="entry name" value="EF-HAND CALCIUM-BINDING DOMAIN CONTAINING PROTEIN"/>
    <property type="match status" value="1"/>
</dbReference>
<protein>
    <recommendedName>
        <fullName evidence="6">EF-hand domain-containing protein</fullName>
    </recommendedName>
</protein>
<dbReference type="PROSITE" id="PS50222">
    <property type="entry name" value="EF_HAND_2"/>
    <property type="match status" value="3"/>
</dbReference>
<feature type="compositionally biased region" description="Polar residues" evidence="5">
    <location>
        <begin position="17"/>
        <end position="41"/>
    </location>
</feature>
<keyword evidence="2" id="KW-0479">Metal-binding</keyword>
<evidence type="ECO:0000256" key="1">
    <source>
        <dbReference type="ARBA" id="ARBA00003291"/>
    </source>
</evidence>
<feature type="region of interest" description="Disordered" evidence="5">
    <location>
        <begin position="1"/>
        <end position="58"/>
    </location>
</feature>
<dbReference type="SMART" id="SM00054">
    <property type="entry name" value="EFh"/>
    <property type="match status" value="4"/>
</dbReference>
<evidence type="ECO:0000259" key="6">
    <source>
        <dbReference type="PROSITE" id="PS50222"/>
    </source>
</evidence>
<dbReference type="FunFam" id="1.10.238.10:FF:000001">
    <property type="entry name" value="Calmodulin 1"/>
    <property type="match status" value="1"/>
</dbReference>
<keyword evidence="4" id="KW-0106">Calcium</keyword>
<dbReference type="OrthoDB" id="26525at2759"/>
<name>A0A5K1G218_9MAGN</name>
<sequence length="213" mass="23332">MKLSDLKHSGSFKIMRTGSSKRNPPLSSTPGEMSKSVSASPRQHKPMQGTARASASPEITFASPSSGGFYSPSPQWEVDQVFKMFDKDGDGKISCYELGSILRRLGDESSDEEVMRMLTNADEDGDGFINMEEFDRVSMVASAAAAADLIDAFNVFDTDRDGKISVYELHRVFVALGDEGCTLEDCLRMIKKVDGDGDGYVSFEDFIAMMTRS</sequence>
<dbReference type="Pfam" id="PF13499">
    <property type="entry name" value="EF-hand_7"/>
    <property type="match status" value="2"/>
</dbReference>
<evidence type="ECO:0000256" key="3">
    <source>
        <dbReference type="ARBA" id="ARBA00022737"/>
    </source>
</evidence>
<dbReference type="InterPro" id="IPR018247">
    <property type="entry name" value="EF_Hand_1_Ca_BS"/>
</dbReference>